<feature type="non-terminal residue" evidence="2">
    <location>
        <position position="169"/>
    </location>
</feature>
<organism evidence="2">
    <name type="scientific">marine sediment metagenome</name>
    <dbReference type="NCBI Taxonomy" id="412755"/>
    <lineage>
        <taxon>unclassified sequences</taxon>
        <taxon>metagenomes</taxon>
        <taxon>ecological metagenomes</taxon>
    </lineage>
</organism>
<dbReference type="InterPro" id="IPR029052">
    <property type="entry name" value="Metallo-depent_PP-like"/>
</dbReference>
<gene>
    <name evidence="2" type="ORF">S01H1_38318</name>
</gene>
<proteinExistence type="predicted"/>
<evidence type="ECO:0000259" key="1">
    <source>
        <dbReference type="Pfam" id="PF00149"/>
    </source>
</evidence>
<dbReference type="AlphaFoldDB" id="X0UEG4"/>
<sequence length="169" mass="18771">MSKVLALLCSDLHLSHVPPAARSAESDWYAAMKRPLDEIRELARLHGKADGLKQVKILCAGDVFDSSGADRRRWNSPPELINFAIDALPEGMYCIPGQHDLPNHNYGEIKRSAYWTLAKAGKLHNLPPGKSMLLRLDGSATVTAFPWGYEIEPPKGRKRVATDLRIVMT</sequence>
<dbReference type="Pfam" id="PF00149">
    <property type="entry name" value="Metallophos"/>
    <property type="match status" value="1"/>
</dbReference>
<dbReference type="EMBL" id="BARS01024120">
    <property type="protein sequence ID" value="GAG04154.1"/>
    <property type="molecule type" value="Genomic_DNA"/>
</dbReference>
<dbReference type="Gene3D" id="3.60.21.10">
    <property type="match status" value="1"/>
</dbReference>
<dbReference type="GO" id="GO:0016787">
    <property type="term" value="F:hydrolase activity"/>
    <property type="evidence" value="ECO:0007669"/>
    <property type="project" value="InterPro"/>
</dbReference>
<evidence type="ECO:0000313" key="2">
    <source>
        <dbReference type="EMBL" id="GAG04154.1"/>
    </source>
</evidence>
<dbReference type="InterPro" id="IPR004843">
    <property type="entry name" value="Calcineurin-like_PHP"/>
</dbReference>
<protein>
    <recommendedName>
        <fullName evidence="1">Calcineurin-like phosphoesterase domain-containing protein</fullName>
    </recommendedName>
</protein>
<name>X0UEG4_9ZZZZ</name>
<comment type="caution">
    <text evidence="2">The sequence shown here is derived from an EMBL/GenBank/DDBJ whole genome shotgun (WGS) entry which is preliminary data.</text>
</comment>
<accession>X0UEG4</accession>
<dbReference type="SUPFAM" id="SSF56300">
    <property type="entry name" value="Metallo-dependent phosphatases"/>
    <property type="match status" value="1"/>
</dbReference>
<feature type="domain" description="Calcineurin-like phosphoesterase" evidence="1">
    <location>
        <begin position="7"/>
        <end position="112"/>
    </location>
</feature>
<reference evidence="2" key="1">
    <citation type="journal article" date="2014" name="Front. Microbiol.">
        <title>High frequency of phylogenetically diverse reductive dehalogenase-homologous genes in deep subseafloor sedimentary metagenomes.</title>
        <authorList>
            <person name="Kawai M."/>
            <person name="Futagami T."/>
            <person name="Toyoda A."/>
            <person name="Takaki Y."/>
            <person name="Nishi S."/>
            <person name="Hori S."/>
            <person name="Arai W."/>
            <person name="Tsubouchi T."/>
            <person name="Morono Y."/>
            <person name="Uchiyama I."/>
            <person name="Ito T."/>
            <person name="Fujiyama A."/>
            <person name="Inagaki F."/>
            <person name="Takami H."/>
        </authorList>
    </citation>
    <scope>NUCLEOTIDE SEQUENCE</scope>
    <source>
        <strain evidence="2">Expedition CK06-06</strain>
    </source>
</reference>